<accession>A0ABW1KLZ1</accession>
<dbReference type="Proteomes" id="UP001596203">
    <property type="component" value="Unassembled WGS sequence"/>
</dbReference>
<dbReference type="RefSeq" id="WP_377432696.1">
    <property type="nucleotide sequence ID" value="NZ_JBHSPR010000069.1"/>
</dbReference>
<organism evidence="4 5">
    <name type="scientific">Plantactinospora solaniradicis</name>
    <dbReference type="NCBI Taxonomy" id="1723736"/>
    <lineage>
        <taxon>Bacteria</taxon>
        <taxon>Bacillati</taxon>
        <taxon>Actinomycetota</taxon>
        <taxon>Actinomycetes</taxon>
        <taxon>Micromonosporales</taxon>
        <taxon>Micromonosporaceae</taxon>
        <taxon>Plantactinospora</taxon>
    </lineage>
</organism>
<gene>
    <name evidence="4" type="ORF">ACFP2T_42675</name>
</gene>
<protein>
    <submittedName>
        <fullName evidence="4">PP2C family protein-serine/threonine phosphatase</fullName>
        <ecNumber evidence="4">3.1.3.16</ecNumber>
    </submittedName>
</protein>
<reference evidence="5" key="1">
    <citation type="journal article" date="2019" name="Int. J. Syst. Evol. Microbiol.">
        <title>The Global Catalogue of Microorganisms (GCM) 10K type strain sequencing project: providing services to taxonomists for standard genome sequencing and annotation.</title>
        <authorList>
            <consortium name="The Broad Institute Genomics Platform"/>
            <consortium name="The Broad Institute Genome Sequencing Center for Infectious Disease"/>
            <person name="Wu L."/>
            <person name="Ma J."/>
        </authorList>
    </citation>
    <scope>NUCLEOTIDE SEQUENCE [LARGE SCALE GENOMIC DNA]</scope>
    <source>
        <strain evidence="5">ZS-35-S2</strain>
    </source>
</reference>
<dbReference type="GO" id="GO:0004722">
    <property type="term" value="F:protein serine/threonine phosphatase activity"/>
    <property type="evidence" value="ECO:0007669"/>
    <property type="project" value="UniProtKB-EC"/>
</dbReference>
<dbReference type="PANTHER" id="PTHR43156:SF2">
    <property type="entry name" value="STAGE II SPORULATION PROTEIN E"/>
    <property type="match status" value="1"/>
</dbReference>
<feature type="region of interest" description="Disordered" evidence="2">
    <location>
        <begin position="398"/>
        <end position="418"/>
    </location>
</feature>
<evidence type="ECO:0000256" key="2">
    <source>
        <dbReference type="SAM" id="MobiDB-lite"/>
    </source>
</evidence>
<dbReference type="EMBL" id="JBHSPR010000069">
    <property type="protein sequence ID" value="MFC6022847.1"/>
    <property type="molecule type" value="Genomic_DNA"/>
</dbReference>
<evidence type="ECO:0000313" key="5">
    <source>
        <dbReference type="Proteomes" id="UP001596203"/>
    </source>
</evidence>
<dbReference type="InterPro" id="IPR036457">
    <property type="entry name" value="PPM-type-like_dom_sf"/>
</dbReference>
<proteinExistence type="predicted"/>
<dbReference type="EC" id="3.1.3.16" evidence="4"/>
<dbReference type="PANTHER" id="PTHR43156">
    <property type="entry name" value="STAGE II SPORULATION PROTEIN E-RELATED"/>
    <property type="match status" value="1"/>
</dbReference>
<evidence type="ECO:0000256" key="1">
    <source>
        <dbReference type="ARBA" id="ARBA00022801"/>
    </source>
</evidence>
<dbReference type="SUPFAM" id="SSF55781">
    <property type="entry name" value="GAF domain-like"/>
    <property type="match status" value="1"/>
</dbReference>
<dbReference type="SUPFAM" id="SSF81606">
    <property type="entry name" value="PP2C-like"/>
    <property type="match status" value="1"/>
</dbReference>
<comment type="caution">
    <text evidence="4">The sequence shown here is derived from an EMBL/GenBank/DDBJ whole genome shotgun (WGS) entry which is preliminary data.</text>
</comment>
<dbReference type="Pfam" id="PF07228">
    <property type="entry name" value="SpoIIE"/>
    <property type="match status" value="1"/>
</dbReference>
<name>A0ABW1KLZ1_9ACTN</name>
<dbReference type="InterPro" id="IPR001932">
    <property type="entry name" value="PPM-type_phosphatase-like_dom"/>
</dbReference>
<keyword evidence="1 4" id="KW-0378">Hydrolase</keyword>
<sequence>MESSRGRIMADMLEAAENASPVEAVEAVTRELGAALGARNAAFLIADLSGRALVRLAHVSLDGAGAGRRDGDEVATVIPFDGGPAEQALRSQTVQVVARSGRWTVLAPVTDRGEAIGLLEMILPDEPAAPVLEEIARTAHMLAFVVIANRRYTDLFEWGQRTTPFTLSGEIQRRLLPGSFTCEGSSFTLSGWLEPAASIGGDTFDYSLARDVLHFSVTDAMGHGVASALTATLGVGSLRNSRRRAAGLVEQADVANAAVAEHAPVPGSYVTAVLGRLDLRTGVCALLNAGHVPPMLIRDGDTRALQLPGNFPLGMFAEAGYLAGEITLRPGDRLVVVTDGMRERNAASLDLPDLFRSIADLHPREAARALADAVLEVSGPTLADDATLLILDWHSGHSENRRTSGGADQVRASTAVPD</sequence>
<evidence type="ECO:0000259" key="3">
    <source>
        <dbReference type="SMART" id="SM00331"/>
    </source>
</evidence>
<evidence type="ECO:0000313" key="4">
    <source>
        <dbReference type="EMBL" id="MFC6022847.1"/>
    </source>
</evidence>
<dbReference type="SMART" id="SM00331">
    <property type="entry name" value="PP2C_SIG"/>
    <property type="match status" value="1"/>
</dbReference>
<feature type="domain" description="PPM-type phosphatase" evidence="3">
    <location>
        <begin position="184"/>
        <end position="393"/>
    </location>
</feature>
<keyword evidence="5" id="KW-1185">Reference proteome</keyword>
<dbReference type="Gene3D" id="3.60.40.10">
    <property type="entry name" value="PPM-type phosphatase domain"/>
    <property type="match status" value="1"/>
</dbReference>
<dbReference type="InterPro" id="IPR052016">
    <property type="entry name" value="Bact_Sigma-Reg"/>
</dbReference>